<dbReference type="CDD" id="cd00520">
    <property type="entry name" value="RRF"/>
    <property type="match status" value="1"/>
</dbReference>
<dbReference type="FunFam" id="1.10.132.20:FF:000001">
    <property type="entry name" value="Ribosome-recycling factor"/>
    <property type="match status" value="1"/>
</dbReference>
<dbReference type="KEGG" id="ttz:FHG85_01435"/>
<evidence type="ECO:0000313" key="9">
    <source>
        <dbReference type="Proteomes" id="UP000500961"/>
    </source>
</evidence>
<evidence type="ECO:0000256" key="5">
    <source>
        <dbReference type="ARBA" id="ARBA00025050"/>
    </source>
</evidence>
<comment type="subcellular location">
    <subcellularLocation>
        <location evidence="1 6">Cytoplasm</location>
    </subcellularLocation>
</comment>
<proteinExistence type="inferred from homology"/>
<protein>
    <recommendedName>
        <fullName evidence="6">Ribosome-recycling factor</fullName>
        <shortName evidence="6">RRF</shortName>
    </recommendedName>
    <alternativeName>
        <fullName evidence="6">Ribosome-releasing factor</fullName>
    </alternativeName>
</protein>
<comment type="function">
    <text evidence="5 6">Responsible for the release of ribosomes from messenger RNA at the termination of protein biosynthesis. May increase the efficiency of translation by recycling ribosomes from one round of translation to another.</text>
</comment>
<evidence type="ECO:0000256" key="3">
    <source>
        <dbReference type="ARBA" id="ARBA00022490"/>
    </source>
</evidence>
<dbReference type="RefSeq" id="WP_173072499.1">
    <property type="nucleotide sequence ID" value="NZ_CP041345.1"/>
</dbReference>
<dbReference type="Gene3D" id="3.30.1360.40">
    <property type="match status" value="1"/>
</dbReference>
<dbReference type="Gene3D" id="1.10.132.20">
    <property type="entry name" value="Ribosome-recycling factor"/>
    <property type="match status" value="1"/>
</dbReference>
<evidence type="ECO:0000256" key="6">
    <source>
        <dbReference type="HAMAP-Rule" id="MF_00040"/>
    </source>
</evidence>
<name>A0A7D4C7E9_9BACT</name>
<dbReference type="GO" id="GO:0043023">
    <property type="term" value="F:ribosomal large subunit binding"/>
    <property type="evidence" value="ECO:0007669"/>
    <property type="project" value="TreeGrafter"/>
</dbReference>
<dbReference type="Pfam" id="PF01765">
    <property type="entry name" value="RRF"/>
    <property type="match status" value="1"/>
</dbReference>
<dbReference type="EMBL" id="CP041345">
    <property type="protein sequence ID" value="QKG78982.1"/>
    <property type="molecule type" value="Genomic_DNA"/>
</dbReference>
<dbReference type="GO" id="GO:0005737">
    <property type="term" value="C:cytoplasm"/>
    <property type="evidence" value="ECO:0007669"/>
    <property type="project" value="UniProtKB-SubCell"/>
</dbReference>
<dbReference type="FunFam" id="3.30.1360.40:FF:000001">
    <property type="entry name" value="Ribosome-recycling factor"/>
    <property type="match status" value="1"/>
</dbReference>
<dbReference type="HAMAP" id="MF_00040">
    <property type="entry name" value="RRF"/>
    <property type="match status" value="1"/>
</dbReference>
<keyword evidence="9" id="KW-1185">Reference proteome</keyword>
<dbReference type="NCBIfam" id="TIGR00496">
    <property type="entry name" value="frr"/>
    <property type="match status" value="1"/>
</dbReference>
<reference evidence="8 9" key="1">
    <citation type="submission" date="2019-07" db="EMBL/GenBank/DDBJ databases">
        <title>Thalassofilum flectens gen. nov., sp. nov., a novel moderate thermophilic anaerobe from a shallow sea hot spring in Kunashir Island (Russia), representing a new family in the order Bacteroidales, and proposal of Thalassofilacea fam. nov.</title>
        <authorList>
            <person name="Kochetkova T.V."/>
            <person name="Podosokorskaya O.A."/>
            <person name="Novikov A."/>
            <person name="Elcheninov A.G."/>
            <person name="Toshchakov S.V."/>
            <person name="Kublanov I.V."/>
        </authorList>
    </citation>
    <scope>NUCLEOTIDE SEQUENCE [LARGE SCALE GENOMIC DNA]</scope>
    <source>
        <strain evidence="8 9">38-H</strain>
    </source>
</reference>
<dbReference type="AlphaFoldDB" id="A0A7D4C7E9"/>
<dbReference type="SUPFAM" id="SSF55194">
    <property type="entry name" value="Ribosome recycling factor, RRF"/>
    <property type="match status" value="1"/>
</dbReference>
<evidence type="ECO:0000256" key="2">
    <source>
        <dbReference type="ARBA" id="ARBA00005912"/>
    </source>
</evidence>
<dbReference type="GO" id="GO:0006415">
    <property type="term" value="P:translational termination"/>
    <property type="evidence" value="ECO:0007669"/>
    <property type="project" value="UniProtKB-UniRule"/>
</dbReference>
<gene>
    <name evidence="6" type="primary">frr</name>
    <name evidence="8" type="ORF">FHG85_01435</name>
</gene>
<keyword evidence="4 6" id="KW-0648">Protein biosynthesis</keyword>
<dbReference type="InterPro" id="IPR023584">
    <property type="entry name" value="Ribosome_recyc_fac_dom"/>
</dbReference>
<evidence type="ECO:0000256" key="4">
    <source>
        <dbReference type="ARBA" id="ARBA00022917"/>
    </source>
</evidence>
<comment type="similarity">
    <text evidence="2 6">Belongs to the RRF family.</text>
</comment>
<evidence type="ECO:0000259" key="7">
    <source>
        <dbReference type="Pfam" id="PF01765"/>
    </source>
</evidence>
<dbReference type="InterPro" id="IPR002661">
    <property type="entry name" value="Ribosome_recyc_fac"/>
</dbReference>
<dbReference type="PANTHER" id="PTHR20982:SF3">
    <property type="entry name" value="MITOCHONDRIAL RIBOSOME RECYCLING FACTOR PSEUDO 1"/>
    <property type="match status" value="1"/>
</dbReference>
<dbReference type="Proteomes" id="UP000500961">
    <property type="component" value="Chromosome"/>
</dbReference>
<feature type="domain" description="Ribosome recycling factor" evidence="7">
    <location>
        <begin position="24"/>
        <end position="186"/>
    </location>
</feature>
<sequence>MNIEDTKKVLDTAESKMAKAIEHLENELRVIRAGRANPAMLSGVMVDYYGTMTPLNQVASVGSPDARTIVVQPWEKKMIDPIEKAIMAANLGFNPQNNGESIRIMVPPLTEERRKELIKQVKHEGENAKVSIRNSRRDAIEEIKKMQKDGLPEDAAKDAEAKVQKITDKHNKKVDEILQKKEQEILTV</sequence>
<organism evidence="8 9">
    <name type="scientific">Tenuifilum thalassicum</name>
    <dbReference type="NCBI Taxonomy" id="2590900"/>
    <lineage>
        <taxon>Bacteria</taxon>
        <taxon>Pseudomonadati</taxon>
        <taxon>Bacteroidota</taxon>
        <taxon>Bacteroidia</taxon>
        <taxon>Bacteroidales</taxon>
        <taxon>Tenuifilaceae</taxon>
        <taxon>Tenuifilum</taxon>
    </lineage>
</organism>
<keyword evidence="3 6" id="KW-0963">Cytoplasm</keyword>
<dbReference type="PANTHER" id="PTHR20982">
    <property type="entry name" value="RIBOSOME RECYCLING FACTOR"/>
    <property type="match status" value="1"/>
</dbReference>
<accession>A0A7D4C7E9</accession>
<evidence type="ECO:0000313" key="8">
    <source>
        <dbReference type="EMBL" id="QKG78982.1"/>
    </source>
</evidence>
<evidence type="ECO:0000256" key="1">
    <source>
        <dbReference type="ARBA" id="ARBA00004496"/>
    </source>
</evidence>
<dbReference type="InterPro" id="IPR036191">
    <property type="entry name" value="RRF_sf"/>
</dbReference>